<protein>
    <submittedName>
        <fullName evidence="1">Uncharacterized protein</fullName>
    </submittedName>
</protein>
<accession>A0ABQ4LXC4</accession>
<keyword evidence="2" id="KW-1185">Reference proteome</keyword>
<gene>
    <name evidence="1" type="ORF">J21TS3_26650</name>
</gene>
<name>A0ABQ4LXC4_9BACL</name>
<comment type="caution">
    <text evidence="1">The sequence shown here is derived from an EMBL/GenBank/DDBJ whole genome shotgun (WGS) entry which is preliminary data.</text>
</comment>
<dbReference type="EMBL" id="BORW01000012">
    <property type="protein sequence ID" value="GIO67844.1"/>
    <property type="molecule type" value="Genomic_DNA"/>
</dbReference>
<proteinExistence type="predicted"/>
<evidence type="ECO:0000313" key="2">
    <source>
        <dbReference type="Proteomes" id="UP000680638"/>
    </source>
</evidence>
<evidence type="ECO:0000313" key="1">
    <source>
        <dbReference type="EMBL" id="GIO67844.1"/>
    </source>
</evidence>
<reference evidence="1 2" key="1">
    <citation type="submission" date="2021-03" db="EMBL/GenBank/DDBJ databases">
        <title>Antimicrobial resistance genes in bacteria isolated from Japanese honey, and their potential for conferring macrolide and lincosamide resistance in the American foulbrood pathogen Paenibacillus larvae.</title>
        <authorList>
            <person name="Okamoto M."/>
            <person name="Kumagai M."/>
            <person name="Kanamori H."/>
            <person name="Takamatsu D."/>
        </authorList>
    </citation>
    <scope>NUCLEOTIDE SEQUENCE [LARGE SCALE GENOMIC DNA]</scope>
    <source>
        <strain evidence="1 2">J21TS3</strain>
    </source>
</reference>
<dbReference type="Proteomes" id="UP000680638">
    <property type="component" value="Unassembled WGS sequence"/>
</dbReference>
<dbReference type="RefSeq" id="WP_212950192.1">
    <property type="nucleotide sequence ID" value="NZ_BORW01000012.1"/>
</dbReference>
<organism evidence="1 2">
    <name type="scientific">Paenibacillus cookii</name>
    <dbReference type="NCBI Taxonomy" id="157839"/>
    <lineage>
        <taxon>Bacteria</taxon>
        <taxon>Bacillati</taxon>
        <taxon>Bacillota</taxon>
        <taxon>Bacilli</taxon>
        <taxon>Bacillales</taxon>
        <taxon>Paenibacillaceae</taxon>
        <taxon>Paenibacillus</taxon>
    </lineage>
</organism>
<sequence>MAQTTNLGLPLIEESMTADVVRDFNSLAQEIDNKVMPKDIETLSVSQISVSDGVRSLNLGSVANEIRFGTSTNHDISLITKSLERGRITAAGSLVWQDRILTGRAGMQIGQDASAAKNFHFVSDDVGARTAFRVYNGVYGSGIRMLGIDTAGNVTIGAQGDALNDEGWSKVVDIYKTGNLNLTIRTDTSRGVIAVHDSGFYGSSAGMILGTVTNQELSFVVNKIRRAVIGTDGSFTVTTGALGVSTSQDAMTTLSAGNIPGNGWRIKQIINSYNDGYGGAGLIFRAIRPTDGAFMDIKINYQKGGGDVMTESHVVKSTSAPSGGFDGQIWLQYT</sequence>